<evidence type="ECO:0008006" key="3">
    <source>
        <dbReference type="Google" id="ProtNLM"/>
    </source>
</evidence>
<reference evidence="1 2" key="1">
    <citation type="submission" date="2018-04" db="EMBL/GenBank/DDBJ databases">
        <title>Genomic Encyclopedia of Archaeal and Bacterial Type Strains, Phase II (KMG-II): from individual species to whole genera.</title>
        <authorList>
            <person name="Goeker M."/>
        </authorList>
    </citation>
    <scope>NUCLEOTIDE SEQUENCE [LARGE SCALE GENOMIC DNA]</scope>
    <source>
        <strain evidence="1 2">DSM 100977</strain>
    </source>
</reference>
<dbReference type="PROSITE" id="PS51257">
    <property type="entry name" value="PROKAR_LIPOPROTEIN"/>
    <property type="match status" value="1"/>
</dbReference>
<organism evidence="1 2">
    <name type="scientific">Litoreibacter ponti</name>
    <dbReference type="NCBI Taxonomy" id="1510457"/>
    <lineage>
        <taxon>Bacteria</taxon>
        <taxon>Pseudomonadati</taxon>
        <taxon>Pseudomonadota</taxon>
        <taxon>Alphaproteobacteria</taxon>
        <taxon>Rhodobacterales</taxon>
        <taxon>Roseobacteraceae</taxon>
        <taxon>Litoreibacter</taxon>
    </lineage>
</organism>
<dbReference type="AlphaFoldDB" id="A0A2T6BHU5"/>
<name>A0A2T6BHU5_9RHOB</name>
<accession>A0A2T6BHU5</accession>
<protein>
    <recommendedName>
        <fullName evidence="3">DUF4156 domain-containing protein</fullName>
    </recommendedName>
</protein>
<keyword evidence="2" id="KW-1185">Reference proteome</keyword>
<dbReference type="EMBL" id="QBKS01000001">
    <property type="protein sequence ID" value="PTX55638.1"/>
    <property type="molecule type" value="Genomic_DNA"/>
</dbReference>
<gene>
    <name evidence="1" type="ORF">C8N43_0277</name>
</gene>
<proteinExistence type="predicted"/>
<comment type="caution">
    <text evidence="1">The sequence shown here is derived from an EMBL/GenBank/DDBJ whole genome shotgun (WGS) entry which is preliminary data.</text>
</comment>
<evidence type="ECO:0000313" key="2">
    <source>
        <dbReference type="Proteomes" id="UP000243978"/>
    </source>
</evidence>
<dbReference type="OrthoDB" id="7873509at2"/>
<evidence type="ECO:0000313" key="1">
    <source>
        <dbReference type="EMBL" id="PTX55638.1"/>
    </source>
</evidence>
<sequence length="98" mass="10272">MKNLMIPAALGAALTACTPAIYEVPGVVEKLPSEVANCERVGRVTGKPGVFGPLAEIGLQDARRAAEQTAKEAGANTIVYDPLPEGEVYELPATVYKC</sequence>
<dbReference type="RefSeq" id="WP_107843909.1">
    <property type="nucleotide sequence ID" value="NZ_QBKS01000001.1"/>
</dbReference>
<dbReference type="Proteomes" id="UP000243978">
    <property type="component" value="Unassembled WGS sequence"/>
</dbReference>